<organism evidence="2">
    <name type="scientific">marine sediment metagenome</name>
    <dbReference type="NCBI Taxonomy" id="412755"/>
    <lineage>
        <taxon>unclassified sequences</taxon>
        <taxon>metagenomes</taxon>
        <taxon>ecological metagenomes</taxon>
    </lineage>
</organism>
<dbReference type="Gene3D" id="1.10.3480.10">
    <property type="entry name" value="TorD-like"/>
    <property type="match status" value="1"/>
</dbReference>
<protein>
    <submittedName>
        <fullName evidence="2">Uncharacterized protein</fullName>
    </submittedName>
</protein>
<dbReference type="PANTHER" id="PTHR34227">
    <property type="entry name" value="CHAPERONE PROTEIN YCDY"/>
    <property type="match status" value="1"/>
</dbReference>
<name>A0A0F9CC91_9ZZZZ</name>
<evidence type="ECO:0000313" key="2">
    <source>
        <dbReference type="EMBL" id="KKL47013.1"/>
    </source>
</evidence>
<dbReference type="AlphaFoldDB" id="A0A0F9CC91"/>
<dbReference type="InterPro" id="IPR036411">
    <property type="entry name" value="TorD-like_sf"/>
</dbReference>
<dbReference type="EMBL" id="LAZR01033825">
    <property type="protein sequence ID" value="KKL47013.1"/>
    <property type="molecule type" value="Genomic_DNA"/>
</dbReference>
<gene>
    <name evidence="2" type="ORF">LCGC14_2339810</name>
</gene>
<comment type="caution">
    <text evidence="2">The sequence shown here is derived from an EMBL/GenBank/DDBJ whole genome shotgun (WGS) entry which is preliminary data.</text>
</comment>
<keyword evidence="1" id="KW-0143">Chaperone</keyword>
<dbReference type="InterPro" id="IPR050289">
    <property type="entry name" value="TorD/DmsD_chaperones"/>
</dbReference>
<dbReference type="InterPro" id="IPR020945">
    <property type="entry name" value="DMSO/NO3_reduct_chaperone"/>
</dbReference>
<reference evidence="2" key="1">
    <citation type="journal article" date="2015" name="Nature">
        <title>Complex archaea that bridge the gap between prokaryotes and eukaryotes.</title>
        <authorList>
            <person name="Spang A."/>
            <person name="Saw J.H."/>
            <person name="Jorgensen S.L."/>
            <person name="Zaremba-Niedzwiedzka K."/>
            <person name="Martijn J."/>
            <person name="Lind A.E."/>
            <person name="van Eijk R."/>
            <person name="Schleper C."/>
            <person name="Guy L."/>
            <person name="Ettema T.J."/>
        </authorList>
    </citation>
    <scope>NUCLEOTIDE SEQUENCE</scope>
</reference>
<proteinExistence type="predicted"/>
<dbReference type="SUPFAM" id="SSF89155">
    <property type="entry name" value="TorD-like"/>
    <property type="match status" value="1"/>
</dbReference>
<sequence>MLNDKKETIRSLLALSQAYQFLSSSLFEPNKENLELLNDKEYMDEVGSCLGEIGDNKLSESFDHVKKGLQHSTLDALLGEYRYTFGSTTVATDCPPYEMYFSGSHIFQQTQDLADISGFYKAFGLDVSKDDTANRWDHVAVELEFLHFLTYKQAYAIENHGDKEHESCLTAKKKFLNAHIGRWIKALSRAVESKSPSGFYRKAAKLASDFVHFDMQNLGVSADEIQELQGGEPDYLQRLEGKSAGACGSCMDGEEYG</sequence>
<evidence type="ECO:0000256" key="1">
    <source>
        <dbReference type="ARBA" id="ARBA00023186"/>
    </source>
</evidence>
<dbReference type="PANTHER" id="PTHR34227:SF1">
    <property type="entry name" value="DIMETHYL SULFOXIDE REDUCTASE CHAPERONE-RELATED"/>
    <property type="match status" value="1"/>
</dbReference>
<accession>A0A0F9CC91</accession>
<dbReference type="Pfam" id="PF02613">
    <property type="entry name" value="Nitrate_red_del"/>
    <property type="match status" value="1"/>
</dbReference>